<organism evidence="2 3">
    <name type="scientific">Moraxella lacunata</name>
    <dbReference type="NCBI Taxonomy" id="477"/>
    <lineage>
        <taxon>Bacteria</taxon>
        <taxon>Pseudomonadati</taxon>
        <taxon>Pseudomonadota</taxon>
        <taxon>Gammaproteobacteria</taxon>
        <taxon>Moraxellales</taxon>
        <taxon>Moraxellaceae</taxon>
        <taxon>Moraxella</taxon>
    </lineage>
</organism>
<feature type="signal peptide" evidence="1">
    <location>
        <begin position="1"/>
        <end position="20"/>
    </location>
</feature>
<dbReference type="PROSITE" id="PS51257">
    <property type="entry name" value="PROKAR_LIPOPROTEIN"/>
    <property type="match status" value="1"/>
</dbReference>
<evidence type="ECO:0000256" key="1">
    <source>
        <dbReference type="SAM" id="SignalP"/>
    </source>
</evidence>
<keyword evidence="1" id="KW-0732">Signal</keyword>
<dbReference type="EMBL" id="LZMS01000094">
    <property type="protein sequence ID" value="OBX59983.1"/>
    <property type="molecule type" value="Genomic_DNA"/>
</dbReference>
<dbReference type="AlphaFoldDB" id="A0A1B8PW78"/>
<evidence type="ECO:0008006" key="4">
    <source>
        <dbReference type="Google" id="ProtNLM"/>
    </source>
</evidence>
<proteinExistence type="predicted"/>
<evidence type="ECO:0000313" key="3">
    <source>
        <dbReference type="Proteomes" id="UP000092607"/>
    </source>
</evidence>
<evidence type="ECO:0000313" key="2">
    <source>
        <dbReference type="EMBL" id="OBX59983.1"/>
    </source>
</evidence>
<gene>
    <name evidence="2" type="ORF">A9309_00860</name>
</gene>
<reference evidence="2 3" key="1">
    <citation type="submission" date="2016-06" db="EMBL/GenBank/DDBJ databases">
        <title>Draft genome of Moraxella lacunata CCUG 57757A.</title>
        <authorList>
            <person name="Salva-Serra F."/>
            <person name="Engstrom-Jakobsson H."/>
            <person name="Thorell K."/>
            <person name="Gonzales-Siles L."/>
            <person name="Karlsson R."/>
            <person name="Boulund F."/>
            <person name="Engstrand L."/>
            <person name="Kristiansson E."/>
            <person name="Moore E."/>
        </authorList>
    </citation>
    <scope>NUCLEOTIDE SEQUENCE [LARGE SCALE GENOMIC DNA]</scope>
    <source>
        <strain evidence="2 3">CCUG 57757A</strain>
    </source>
</reference>
<name>A0A1B8PW78_MORLA</name>
<comment type="caution">
    <text evidence="2">The sequence shown here is derived from an EMBL/GenBank/DDBJ whole genome shotgun (WGS) entry which is preliminary data.</text>
</comment>
<dbReference type="RefSeq" id="WP_065256340.1">
    <property type="nucleotide sequence ID" value="NZ_LZDR01000074.1"/>
</dbReference>
<dbReference type="Proteomes" id="UP000092607">
    <property type="component" value="Unassembled WGS sequence"/>
</dbReference>
<feature type="chain" id="PRO_5008611953" description="Lipoprotein" evidence="1">
    <location>
        <begin position="21"/>
        <end position="176"/>
    </location>
</feature>
<sequence>MSIKSYSCILSILFALGLTACNQSAPTDNAPTAKADGQAGTFVGCYSVEKNSPAQIKVSKQAGSFVMQMKEPDGAKTLWDNPEPLDEISVDKAWDYFGVNALSLDKSDVERVLARPDEMMVLAKVKDASQNINPLLDSAYVVYIFKGANTIYQVPCDETPVDIIKDGEKKVQAFYQ</sequence>
<dbReference type="OrthoDB" id="6659986at2"/>
<protein>
    <recommendedName>
        <fullName evidence="4">Lipoprotein</fullName>
    </recommendedName>
</protein>
<accession>A0A1B8PW78</accession>